<dbReference type="AlphaFoldDB" id="A0A1J1HV24"/>
<feature type="region of interest" description="Disordered" evidence="1">
    <location>
        <begin position="23"/>
        <end position="70"/>
    </location>
</feature>
<evidence type="ECO:0000313" key="2">
    <source>
        <dbReference type="EMBL" id="CRK91927.1"/>
    </source>
</evidence>
<feature type="region of interest" description="Disordered" evidence="1">
    <location>
        <begin position="91"/>
        <end position="121"/>
    </location>
</feature>
<proteinExistence type="predicted"/>
<gene>
    <name evidence="2" type="ORF">CLUMA_CG005545</name>
</gene>
<name>A0A1J1HV24_9DIPT</name>
<feature type="compositionally biased region" description="Acidic residues" evidence="1">
    <location>
        <begin position="110"/>
        <end position="121"/>
    </location>
</feature>
<keyword evidence="3" id="KW-1185">Reference proteome</keyword>
<accession>A0A1J1HV24</accession>
<organism evidence="2 3">
    <name type="scientific">Clunio marinus</name>
    <dbReference type="NCBI Taxonomy" id="568069"/>
    <lineage>
        <taxon>Eukaryota</taxon>
        <taxon>Metazoa</taxon>
        <taxon>Ecdysozoa</taxon>
        <taxon>Arthropoda</taxon>
        <taxon>Hexapoda</taxon>
        <taxon>Insecta</taxon>
        <taxon>Pterygota</taxon>
        <taxon>Neoptera</taxon>
        <taxon>Endopterygota</taxon>
        <taxon>Diptera</taxon>
        <taxon>Nematocera</taxon>
        <taxon>Chironomoidea</taxon>
        <taxon>Chironomidae</taxon>
        <taxon>Clunio</taxon>
    </lineage>
</organism>
<protein>
    <submittedName>
        <fullName evidence="2">CLUMA_CG005545, isoform A</fullName>
    </submittedName>
</protein>
<sequence>MDRNSASSYNQFGIKRMRIYVPKTKTTDKTNESFPSGSSEEEPYDWFGMQSFDSVRSEEESYDSNEVESLDGDMLEELSFDWNEVQSLGNDSLEEQSFDRNGMESSDSAISEEESFDQNEMEAIDSDISEESSDQDGMESIDSDNSEEQTFDWIGMDIDDTAVEFAILFYENVGTYYGNILEEHKIWQLHEFKRKFRSAVEVKHILLTDIIALSIKNYSYNPELFVDFVEILLENEPDSDIPTLTIPQLKSTIAMLLQSLDLRRQAKKGFLVPFLASAMHRDIIKFEDIEHLTESLNDDIIRHFDYMDVIEEEIIFMKEIFQNPELSSTIANALPL</sequence>
<evidence type="ECO:0000256" key="1">
    <source>
        <dbReference type="SAM" id="MobiDB-lite"/>
    </source>
</evidence>
<feature type="compositionally biased region" description="Acidic residues" evidence="1">
    <location>
        <begin position="60"/>
        <end position="70"/>
    </location>
</feature>
<evidence type="ECO:0000313" key="3">
    <source>
        <dbReference type="Proteomes" id="UP000183832"/>
    </source>
</evidence>
<dbReference type="Proteomes" id="UP000183832">
    <property type="component" value="Unassembled WGS sequence"/>
</dbReference>
<reference evidence="2 3" key="1">
    <citation type="submission" date="2015-04" db="EMBL/GenBank/DDBJ databases">
        <authorList>
            <person name="Syromyatnikov M.Y."/>
            <person name="Popov V.N."/>
        </authorList>
    </citation>
    <scope>NUCLEOTIDE SEQUENCE [LARGE SCALE GENOMIC DNA]</scope>
</reference>
<feature type="region of interest" description="Disordered" evidence="1">
    <location>
        <begin position="127"/>
        <end position="146"/>
    </location>
</feature>
<dbReference type="EMBL" id="CVRI01000021">
    <property type="protein sequence ID" value="CRK91927.1"/>
    <property type="molecule type" value="Genomic_DNA"/>
</dbReference>